<dbReference type="InParanoid" id="A0A165JCJ6"/>
<dbReference type="Proteomes" id="UP000076842">
    <property type="component" value="Unassembled WGS sequence"/>
</dbReference>
<dbReference type="PANTHER" id="PTHR22808:SF1">
    <property type="entry name" value="RNA CYTOSINE-C(5)-METHYLTRANSFERASE NSUN2-RELATED"/>
    <property type="match status" value="1"/>
</dbReference>
<gene>
    <name evidence="13" type="ORF">CALCODRAFT_514557</name>
</gene>
<dbReference type="GO" id="GO:0000049">
    <property type="term" value="F:tRNA binding"/>
    <property type="evidence" value="ECO:0007669"/>
    <property type="project" value="UniProtKB-KW"/>
</dbReference>
<dbReference type="PANTHER" id="PTHR22808">
    <property type="entry name" value="NCL1 YEAST -RELATED NOL1/NOP2/FMU SUN DOMAIN-CONTAINING"/>
    <property type="match status" value="1"/>
</dbReference>
<name>A0A165JCJ6_9BASI</name>
<dbReference type="Pfam" id="PF25376">
    <property type="entry name" value="Pre-PUA_NSUN2"/>
    <property type="match status" value="1"/>
</dbReference>
<dbReference type="STRING" id="1353952.A0A165JCJ6"/>
<keyword evidence="4 10" id="KW-0489">Methyltransferase</keyword>
<evidence type="ECO:0000256" key="9">
    <source>
        <dbReference type="ARBA" id="ARBA00023242"/>
    </source>
</evidence>
<keyword evidence="3" id="KW-0820">tRNA-binding</keyword>
<dbReference type="SUPFAM" id="SSF53335">
    <property type="entry name" value="S-adenosyl-L-methionine-dependent methyltransferases"/>
    <property type="match status" value="1"/>
</dbReference>
<keyword evidence="7" id="KW-0819">tRNA processing</keyword>
<dbReference type="InterPro" id="IPR023267">
    <property type="entry name" value="RCMT"/>
</dbReference>
<feature type="region of interest" description="Disordered" evidence="11">
    <location>
        <begin position="1"/>
        <end position="32"/>
    </location>
</feature>
<keyword evidence="8 10" id="KW-0694">RNA-binding</keyword>
<comment type="subcellular location">
    <subcellularLocation>
        <location evidence="1">Nucleus</location>
    </subcellularLocation>
</comment>
<dbReference type="GO" id="GO:0005634">
    <property type="term" value="C:nucleus"/>
    <property type="evidence" value="ECO:0007669"/>
    <property type="project" value="UniProtKB-SubCell"/>
</dbReference>
<evidence type="ECO:0000256" key="8">
    <source>
        <dbReference type="ARBA" id="ARBA00022884"/>
    </source>
</evidence>
<dbReference type="AlphaFoldDB" id="A0A165JCJ6"/>
<dbReference type="Pfam" id="PF25378">
    <property type="entry name" value="PUA_NSUN2"/>
    <property type="match status" value="1"/>
</dbReference>
<keyword evidence="14" id="KW-1185">Reference proteome</keyword>
<evidence type="ECO:0000256" key="5">
    <source>
        <dbReference type="ARBA" id="ARBA00022679"/>
    </source>
</evidence>
<comment type="similarity">
    <text evidence="2 10">Belongs to the class I-like SAM-binding methyltransferase superfamily. RsmB/NOP family.</text>
</comment>
<dbReference type="OrthoDB" id="6093671at2759"/>
<keyword evidence="5 10" id="KW-0808">Transferase</keyword>
<dbReference type="PROSITE" id="PS01153">
    <property type="entry name" value="NOL1_NOP2_SUN"/>
    <property type="match status" value="1"/>
</dbReference>
<dbReference type="InterPro" id="IPR049560">
    <property type="entry name" value="MeTrfase_RsmB-F_NOP2_cat"/>
</dbReference>
<dbReference type="GO" id="GO:0030488">
    <property type="term" value="P:tRNA methylation"/>
    <property type="evidence" value="ECO:0007669"/>
    <property type="project" value="TreeGrafter"/>
</dbReference>
<dbReference type="PRINTS" id="PR02008">
    <property type="entry name" value="RCMTFAMILY"/>
</dbReference>
<feature type="active site" description="Nucleophile" evidence="10">
    <location>
        <position position="314"/>
    </location>
</feature>
<keyword evidence="9" id="KW-0539">Nucleus</keyword>
<dbReference type="GO" id="GO:0005737">
    <property type="term" value="C:cytoplasm"/>
    <property type="evidence" value="ECO:0007669"/>
    <property type="project" value="TreeGrafter"/>
</dbReference>
<accession>A0A165JCJ6</accession>
<dbReference type="EMBL" id="KV423921">
    <property type="protein sequence ID" value="KZT61661.1"/>
    <property type="molecule type" value="Genomic_DNA"/>
</dbReference>
<dbReference type="Pfam" id="PF01189">
    <property type="entry name" value="Methyltr_RsmB-F"/>
    <property type="match status" value="1"/>
</dbReference>
<dbReference type="InterPro" id="IPR001678">
    <property type="entry name" value="MeTrfase_RsmB-F_NOP2_dom"/>
</dbReference>
<evidence type="ECO:0000256" key="6">
    <source>
        <dbReference type="ARBA" id="ARBA00022691"/>
    </source>
</evidence>
<dbReference type="InterPro" id="IPR057285">
    <property type="entry name" value="Pre-PUA_NSUN2"/>
</dbReference>
<dbReference type="InterPro" id="IPR057286">
    <property type="entry name" value="PUA_NSUN2"/>
</dbReference>
<proteinExistence type="inferred from homology"/>
<evidence type="ECO:0000256" key="11">
    <source>
        <dbReference type="SAM" id="MobiDB-lite"/>
    </source>
</evidence>
<feature type="region of interest" description="Disordered" evidence="11">
    <location>
        <begin position="427"/>
        <end position="479"/>
    </location>
</feature>
<feature type="region of interest" description="Disordered" evidence="11">
    <location>
        <begin position="669"/>
        <end position="702"/>
    </location>
</feature>
<dbReference type="Gene3D" id="3.40.50.150">
    <property type="entry name" value="Vaccinia Virus protein VP39"/>
    <property type="match status" value="1"/>
</dbReference>
<feature type="binding site" evidence="10">
    <location>
        <position position="232"/>
    </location>
    <ligand>
        <name>S-adenosyl-L-methionine</name>
        <dbReference type="ChEBI" id="CHEBI:59789"/>
    </ligand>
</feature>
<feature type="binding site" evidence="10">
    <location>
        <position position="205"/>
    </location>
    <ligand>
        <name>S-adenosyl-L-methionine</name>
        <dbReference type="ChEBI" id="CHEBI:59789"/>
    </ligand>
</feature>
<evidence type="ECO:0000256" key="2">
    <source>
        <dbReference type="ARBA" id="ARBA00007494"/>
    </source>
</evidence>
<dbReference type="GO" id="GO:0016428">
    <property type="term" value="F:tRNA (cytidine-5-)-methyltransferase activity"/>
    <property type="evidence" value="ECO:0007669"/>
    <property type="project" value="InterPro"/>
</dbReference>
<dbReference type="InterPro" id="IPR018314">
    <property type="entry name" value="RsmB/NOL1/NOP2-like_CS"/>
</dbReference>
<feature type="compositionally biased region" description="Low complexity" evidence="11">
    <location>
        <begin position="683"/>
        <end position="694"/>
    </location>
</feature>
<keyword evidence="6 10" id="KW-0949">S-adenosyl-L-methionine</keyword>
<dbReference type="PROSITE" id="PS51686">
    <property type="entry name" value="SAM_MT_RSMB_NOP"/>
    <property type="match status" value="1"/>
</dbReference>
<feature type="compositionally biased region" description="Basic residues" evidence="11">
    <location>
        <begin position="1"/>
        <end position="11"/>
    </location>
</feature>
<dbReference type="InterPro" id="IPR029063">
    <property type="entry name" value="SAM-dependent_MTases_sf"/>
</dbReference>
<evidence type="ECO:0000256" key="10">
    <source>
        <dbReference type="PROSITE-ProRule" id="PRU01023"/>
    </source>
</evidence>
<organism evidence="13 14">
    <name type="scientific">Calocera cornea HHB12733</name>
    <dbReference type="NCBI Taxonomy" id="1353952"/>
    <lineage>
        <taxon>Eukaryota</taxon>
        <taxon>Fungi</taxon>
        <taxon>Dikarya</taxon>
        <taxon>Basidiomycota</taxon>
        <taxon>Agaricomycotina</taxon>
        <taxon>Dacrymycetes</taxon>
        <taxon>Dacrymycetales</taxon>
        <taxon>Dacrymycetaceae</taxon>
        <taxon>Calocera</taxon>
    </lineage>
</organism>
<feature type="binding site" evidence="10">
    <location>
        <position position="261"/>
    </location>
    <ligand>
        <name>S-adenosyl-L-methionine</name>
        <dbReference type="ChEBI" id="CHEBI:59789"/>
    </ligand>
</feature>
<dbReference type="PRINTS" id="PR02011">
    <property type="entry name" value="RCMTNCL1"/>
</dbReference>
<feature type="binding site" evidence="10">
    <location>
        <begin position="171"/>
        <end position="177"/>
    </location>
    <ligand>
        <name>S-adenosyl-L-methionine</name>
        <dbReference type="ChEBI" id="CHEBI:59789"/>
    </ligand>
</feature>
<evidence type="ECO:0000256" key="1">
    <source>
        <dbReference type="ARBA" id="ARBA00004123"/>
    </source>
</evidence>
<protein>
    <submittedName>
        <fullName evidence="13">S-adenosyl-L-methionine-dependent methyltransferase</fullName>
    </submittedName>
</protein>
<feature type="domain" description="SAM-dependent MTase RsmB/NOP-type" evidence="12">
    <location>
        <begin position="53"/>
        <end position="426"/>
    </location>
</feature>
<reference evidence="13 14" key="1">
    <citation type="journal article" date="2016" name="Mol. Biol. Evol.">
        <title>Comparative Genomics of Early-Diverging Mushroom-Forming Fungi Provides Insights into the Origins of Lignocellulose Decay Capabilities.</title>
        <authorList>
            <person name="Nagy L.G."/>
            <person name="Riley R."/>
            <person name="Tritt A."/>
            <person name="Adam C."/>
            <person name="Daum C."/>
            <person name="Floudas D."/>
            <person name="Sun H."/>
            <person name="Yadav J.S."/>
            <person name="Pangilinan J."/>
            <person name="Larsson K.H."/>
            <person name="Matsuura K."/>
            <person name="Barry K."/>
            <person name="Labutti K."/>
            <person name="Kuo R."/>
            <person name="Ohm R.A."/>
            <person name="Bhattacharya S.S."/>
            <person name="Shirouzu T."/>
            <person name="Yoshinaga Y."/>
            <person name="Martin F.M."/>
            <person name="Grigoriev I.V."/>
            <person name="Hibbett D.S."/>
        </authorList>
    </citation>
    <scope>NUCLEOTIDE SEQUENCE [LARGE SCALE GENOMIC DNA]</scope>
    <source>
        <strain evidence="13 14">HHB12733</strain>
    </source>
</reference>
<dbReference type="FunCoup" id="A0A165JCJ6">
    <property type="interactions" value="930"/>
</dbReference>
<evidence type="ECO:0000256" key="3">
    <source>
        <dbReference type="ARBA" id="ARBA00022555"/>
    </source>
</evidence>
<dbReference type="InterPro" id="IPR023270">
    <property type="entry name" value="RCMT_NCL1"/>
</dbReference>
<sequence>MPRGRRGKTHKGTGGDGTSKKRTDKWGTPSENPKFRAYYEKQKIMKPEEWEAFMASMLSPLPTSFRVTGSRATAQELNEYIKMHHLPSLTGISFEGQTVDPPKQISWYPQGLVWQLNLAKRVLRKSEEFRRFQLFLVYETDAGNISRQELVSMIPPLLLDVQPHHYVMDMCAAPGSKSAQLIEALHAADASSASSIPSGLLIANDADYKRTHMLVHQAGRLASPALMVTNLDASGFPNIKIPSESSSSGLTTLKFDRILADVPCSGDGTLRKNINIWRDWSITAPNGMHTLQLRILLRGMKMLKAGGLLVYSTCSLNPVENEAVIAAAINQSSGEFSIVDVSDKLPGLIRRPGMDAWTVAVDKDGTTKDTFAEYEESIADKDPPKRVVATCWPPENAKSLHLDRCIRILPQDQDTGAFFVALLQKAPRQEPAPSVPQDGAPQKRKADDELDGQPEQKRTKAEVEEDFEGTTGGTYSEQPFHYISEDNEQIKEGLEYLNLRPTFPSHLLFARSSKGDSIRSVYLTNEIIKSILQSNDTSRIRLINCGTKVIAEHSTGGTARAFRFLHDGVSLVLPHVKPEEILDASVPDLKALIAGYNPTFEELHEPFRSALQSKTGTSYLVRVTPSEADDFKQPIVLPLWRAAASSGLLLDKKARSALSLRIFGEDVSPAGQEQSQKSRDKAAAATPAEVVADGLDGEGDEEGEAMAVVDELGADAGIEEVQEVAEQQEAIEG</sequence>
<evidence type="ECO:0000313" key="14">
    <source>
        <dbReference type="Proteomes" id="UP000076842"/>
    </source>
</evidence>
<evidence type="ECO:0000313" key="13">
    <source>
        <dbReference type="EMBL" id="KZT61661.1"/>
    </source>
</evidence>
<evidence type="ECO:0000256" key="4">
    <source>
        <dbReference type="ARBA" id="ARBA00022603"/>
    </source>
</evidence>
<evidence type="ECO:0000259" key="12">
    <source>
        <dbReference type="PROSITE" id="PS51686"/>
    </source>
</evidence>
<evidence type="ECO:0000256" key="7">
    <source>
        <dbReference type="ARBA" id="ARBA00022694"/>
    </source>
</evidence>